<dbReference type="CDD" id="cd20345">
    <property type="entry name" value="BRcat_RBR_HOIL1"/>
    <property type="match status" value="1"/>
</dbReference>
<dbReference type="InterPro" id="IPR047559">
    <property type="entry name" value="HOIL1_RBR_mRING-HC-C3HC3D"/>
</dbReference>
<feature type="region of interest" description="Disordered" evidence="9">
    <location>
        <begin position="118"/>
        <end position="224"/>
    </location>
</feature>
<feature type="domain" description="RING-type" evidence="11">
    <location>
        <begin position="1014"/>
        <end position="1241"/>
    </location>
</feature>
<dbReference type="InterPro" id="IPR047558">
    <property type="entry name" value="BRcat_RBR_HOIL1"/>
</dbReference>
<evidence type="ECO:0000256" key="1">
    <source>
        <dbReference type="ARBA" id="ARBA00004906"/>
    </source>
</evidence>
<feature type="compositionally biased region" description="Basic and acidic residues" evidence="9">
    <location>
        <begin position="200"/>
        <end position="224"/>
    </location>
</feature>
<dbReference type="GO" id="GO:0043130">
    <property type="term" value="F:ubiquitin binding"/>
    <property type="evidence" value="ECO:0007669"/>
    <property type="project" value="TreeGrafter"/>
</dbReference>
<dbReference type="Gene3D" id="3.10.20.90">
    <property type="entry name" value="Phosphatidylinositol 3-kinase Catalytic Subunit, Chain A, domain 1"/>
    <property type="match status" value="1"/>
</dbReference>
<accession>A0AAU9V267</accession>
<proteinExistence type="predicted"/>
<evidence type="ECO:0000256" key="2">
    <source>
        <dbReference type="ARBA" id="ARBA00022679"/>
    </source>
</evidence>
<dbReference type="PANTHER" id="PTHR22770">
    <property type="entry name" value="UBIQUITIN CONJUGATING ENZYME 7 INTERACTING PROTEIN-RELATED"/>
    <property type="match status" value="1"/>
</dbReference>
<keyword evidence="3" id="KW-0479">Metal-binding</keyword>
<feature type="domain" description="RING-type" evidence="10">
    <location>
        <begin position="1018"/>
        <end position="1060"/>
    </location>
</feature>
<dbReference type="InterPro" id="IPR013083">
    <property type="entry name" value="Znf_RING/FYVE/PHD"/>
</dbReference>
<feature type="region of interest" description="Disordered" evidence="9">
    <location>
        <begin position="737"/>
        <end position="759"/>
    </location>
</feature>
<evidence type="ECO:0000256" key="4">
    <source>
        <dbReference type="ARBA" id="ARBA00022737"/>
    </source>
</evidence>
<feature type="compositionally biased region" description="Basic and acidic residues" evidence="9">
    <location>
        <begin position="181"/>
        <end position="191"/>
    </location>
</feature>
<dbReference type="GO" id="GO:0071797">
    <property type="term" value="C:LUBAC complex"/>
    <property type="evidence" value="ECO:0007669"/>
    <property type="project" value="TreeGrafter"/>
</dbReference>
<dbReference type="Proteomes" id="UP001153954">
    <property type="component" value="Unassembled WGS sequence"/>
</dbReference>
<gene>
    <name evidence="12" type="ORF">EEDITHA_LOCUS18687</name>
</gene>
<feature type="compositionally biased region" description="Low complexity" evidence="9">
    <location>
        <begin position="741"/>
        <end position="757"/>
    </location>
</feature>
<dbReference type="PROSITE" id="PS50089">
    <property type="entry name" value="ZF_RING_2"/>
    <property type="match status" value="1"/>
</dbReference>
<evidence type="ECO:0000256" key="8">
    <source>
        <dbReference type="PROSITE-ProRule" id="PRU00175"/>
    </source>
</evidence>
<dbReference type="SUPFAM" id="SSF57850">
    <property type="entry name" value="RING/U-box"/>
    <property type="match status" value="3"/>
</dbReference>
<dbReference type="EMBL" id="CAKOGL010000027">
    <property type="protein sequence ID" value="CAH2104295.1"/>
    <property type="molecule type" value="Genomic_DNA"/>
</dbReference>
<reference evidence="12" key="1">
    <citation type="submission" date="2022-03" db="EMBL/GenBank/DDBJ databases">
        <authorList>
            <person name="Tunstrom K."/>
        </authorList>
    </citation>
    <scope>NUCLEOTIDE SEQUENCE</scope>
</reference>
<dbReference type="GO" id="GO:0097039">
    <property type="term" value="P:protein linear polyubiquitination"/>
    <property type="evidence" value="ECO:0007669"/>
    <property type="project" value="TreeGrafter"/>
</dbReference>
<comment type="pathway">
    <text evidence="1">Protein modification; protein ubiquitination.</text>
</comment>
<dbReference type="CDD" id="cd20358">
    <property type="entry name" value="Rcat_RBR_HOIL1"/>
    <property type="match status" value="1"/>
</dbReference>
<keyword evidence="4" id="KW-0677">Repeat</keyword>
<evidence type="ECO:0000259" key="11">
    <source>
        <dbReference type="PROSITE" id="PS51873"/>
    </source>
</evidence>
<evidence type="ECO:0008006" key="14">
    <source>
        <dbReference type="Google" id="ProtNLM"/>
    </source>
</evidence>
<sequence>MNGDVEEEAPRLRPLSGGIWTLFSWLRRSERSSSEESVASVGSDRTTASFDFLAPFHYKNATSPLVLPQSPLTETYKKRLHERNLRRQFDRDLTLRRKYGLYTEDGLGYDAFSLPPARKISKDSAQGRQRRATSESIQPRAAYVPGKRRAPLPPTLVISTSLPRNYKRKRPAPKPPVKLTENNKENVKVNEEIQMNSKPVLDKLSSESKSIVEKDSKKSHSNKDVKLRTEKSFLKQIFENRKRNSAIDTSYIKVLPSISELDRQAAEIIQTNKSLSSGSESFTKNNWICTNCLRKYNATVISCTFCSSGKSYSSEKVDMKISTGAFNMCTQTEKNILEPNKSEIDDKIKLKKMLKEMKDSLPKRPKNNEENSVDYKYNMASNETPTLRIGTTIKEDIKAANDPILHKNHYERKLQIKNAKDNFLTSQPSSSKETPFHIKHENDVKITNKALCYENKNDIGESSFSSSSKDFVTKQSMNTLENKNLEQNLNPNNIVSPLVVAKDNMLISVNHANKITHENKLPPLIQESKTVSNEILIKSPKITDSKLSPNGINKANKTCEKSPLNNNKNILKCYALPESTKTIEVTQKIITVASLLPTEETKVVSATSDFINKKKSENLRLNDGVSSSASQKVESNAIVSSKISKNIDLHTPLKISSLLNPLNNTKHSNPDDKTKFSQINDTKKLEFKEEPKACETKQILVSNISKEPSKNVNSSLLHTTCLKMDITKDKETNDKLKQKKLSNPLPNNSTASTSNNNLDHHARRRDLINQLEQSIARGDEQTAAEAAAKLAKLKLSCSVLSFSSQIVSGPLISQNKVENFNSDIIDKKVLQPNEKSKINVKTELKVALPIHGTTKSTNTIVCKGNKSAEEAIADKAVPSTSKQILDQIIPIEVWIEDKEATRGPIRLTVSRKAVLGELKQEAERSLGLQIRLQRWIIGKTLCSNDSTSLNTLAGPDLTAPFYLCLVDSDISKDTIPEITNDKEKNKNEGKHKDSNGVYTELMKLEQQALVPNSEEFECGVCIEQCAVGAGVVLRECIHAFCRECLADAVRHCTEPVVSCPAIACPGALQEREIRALLSPEDYEKWLARSLAAAESGTRNTFHCRTRDCTGWAFCEPGVRRFPCPVCKHTNCLPCQTVHDGETCEQYQQKLREAVTAVETEQTDAGTQALLKSLIDRGEALECPECKTIITKKWGCDWIKCSACKTEICWVTKGRRWGPGGKGDTTGGCRCGIDGKRCHPSCGYCH</sequence>
<evidence type="ECO:0000256" key="5">
    <source>
        <dbReference type="ARBA" id="ARBA00022771"/>
    </source>
</evidence>
<keyword evidence="13" id="KW-1185">Reference proteome</keyword>
<dbReference type="CDD" id="cd16633">
    <property type="entry name" value="mRING-HC-C3HC3D_RBR_HOIL1"/>
    <property type="match status" value="1"/>
</dbReference>
<dbReference type="PANTHER" id="PTHR22770:SF13">
    <property type="entry name" value="RING-TYPE DOMAIN-CONTAINING PROTEIN"/>
    <property type="match status" value="1"/>
</dbReference>
<dbReference type="FunFam" id="3.30.40.10:FF:000137">
    <property type="entry name" value="RanBP-type and C3HC4-type zinc finger-containing protein 1"/>
    <property type="match status" value="1"/>
</dbReference>
<comment type="caution">
    <text evidence="12">The sequence shown here is derived from an EMBL/GenBank/DDBJ whole genome shotgun (WGS) entry which is preliminary data.</text>
</comment>
<evidence type="ECO:0000256" key="3">
    <source>
        <dbReference type="ARBA" id="ARBA00022723"/>
    </source>
</evidence>
<dbReference type="Gene3D" id="3.30.40.10">
    <property type="entry name" value="Zinc/RING finger domain, C3HC4 (zinc finger)"/>
    <property type="match status" value="1"/>
</dbReference>
<keyword evidence="5 8" id="KW-0863">Zinc-finger</keyword>
<keyword evidence="6" id="KW-0833">Ubl conjugation pathway</keyword>
<keyword evidence="2" id="KW-0808">Transferase</keyword>
<dbReference type="GO" id="GO:0008270">
    <property type="term" value="F:zinc ion binding"/>
    <property type="evidence" value="ECO:0007669"/>
    <property type="project" value="UniProtKB-KW"/>
</dbReference>
<dbReference type="PROSITE" id="PS51873">
    <property type="entry name" value="TRIAD"/>
    <property type="match status" value="1"/>
</dbReference>
<dbReference type="InterPro" id="IPR017907">
    <property type="entry name" value="Znf_RING_CS"/>
</dbReference>
<name>A0AAU9V267_EUPED</name>
<evidence type="ECO:0000313" key="13">
    <source>
        <dbReference type="Proteomes" id="UP001153954"/>
    </source>
</evidence>
<protein>
    <recommendedName>
        <fullName evidence="14">RanBP-type and C3HC4-type zinc finger-containing protein 1</fullName>
    </recommendedName>
</protein>
<evidence type="ECO:0000256" key="7">
    <source>
        <dbReference type="ARBA" id="ARBA00022833"/>
    </source>
</evidence>
<evidence type="ECO:0000313" key="12">
    <source>
        <dbReference type="EMBL" id="CAH2104295.1"/>
    </source>
</evidence>
<organism evidence="12 13">
    <name type="scientific">Euphydryas editha</name>
    <name type="common">Edith's checkerspot</name>
    <dbReference type="NCBI Taxonomy" id="104508"/>
    <lineage>
        <taxon>Eukaryota</taxon>
        <taxon>Metazoa</taxon>
        <taxon>Ecdysozoa</taxon>
        <taxon>Arthropoda</taxon>
        <taxon>Hexapoda</taxon>
        <taxon>Insecta</taxon>
        <taxon>Pterygota</taxon>
        <taxon>Neoptera</taxon>
        <taxon>Endopterygota</taxon>
        <taxon>Lepidoptera</taxon>
        <taxon>Glossata</taxon>
        <taxon>Ditrysia</taxon>
        <taxon>Papilionoidea</taxon>
        <taxon>Nymphalidae</taxon>
        <taxon>Nymphalinae</taxon>
        <taxon>Euphydryas</taxon>
    </lineage>
</organism>
<dbReference type="Gene3D" id="1.20.120.1750">
    <property type="match status" value="1"/>
</dbReference>
<evidence type="ECO:0000256" key="6">
    <source>
        <dbReference type="ARBA" id="ARBA00022786"/>
    </source>
</evidence>
<dbReference type="InterPro" id="IPR044066">
    <property type="entry name" value="TRIAD_supradom"/>
</dbReference>
<dbReference type="GO" id="GO:0004842">
    <property type="term" value="F:ubiquitin-protein transferase activity"/>
    <property type="evidence" value="ECO:0007669"/>
    <property type="project" value="TreeGrafter"/>
</dbReference>
<keyword evidence="7" id="KW-0862">Zinc</keyword>
<dbReference type="InterPro" id="IPR001841">
    <property type="entry name" value="Znf_RING"/>
</dbReference>
<dbReference type="GO" id="GO:0043161">
    <property type="term" value="P:proteasome-mediated ubiquitin-dependent protein catabolic process"/>
    <property type="evidence" value="ECO:0007669"/>
    <property type="project" value="TreeGrafter"/>
</dbReference>
<dbReference type="PROSITE" id="PS00518">
    <property type="entry name" value="ZF_RING_1"/>
    <property type="match status" value="1"/>
</dbReference>
<dbReference type="AlphaFoldDB" id="A0AAU9V267"/>
<dbReference type="InterPro" id="IPR051628">
    <property type="entry name" value="LUBAC_E3_Ligases"/>
</dbReference>
<evidence type="ECO:0000259" key="10">
    <source>
        <dbReference type="PROSITE" id="PS50089"/>
    </source>
</evidence>
<evidence type="ECO:0000256" key="9">
    <source>
        <dbReference type="SAM" id="MobiDB-lite"/>
    </source>
</evidence>
<dbReference type="InterPro" id="IPR047557">
    <property type="entry name" value="Rcat_RBR_HOIL1"/>
</dbReference>